<accession>A0AA40CRF4</accession>
<dbReference type="Proteomes" id="UP001174936">
    <property type="component" value="Unassembled WGS sequence"/>
</dbReference>
<evidence type="ECO:0000256" key="1">
    <source>
        <dbReference type="SAM" id="SignalP"/>
    </source>
</evidence>
<comment type="caution">
    <text evidence="3">The sequence shown here is derived from an EMBL/GenBank/DDBJ whole genome shotgun (WGS) entry which is preliminary data.</text>
</comment>
<dbReference type="Pfam" id="PF01471">
    <property type="entry name" value="PG_binding_1"/>
    <property type="match status" value="1"/>
</dbReference>
<evidence type="ECO:0000313" key="4">
    <source>
        <dbReference type="Proteomes" id="UP001174936"/>
    </source>
</evidence>
<feature type="domain" description="Peptidoglycan binding-like" evidence="2">
    <location>
        <begin position="65"/>
        <end position="124"/>
    </location>
</feature>
<protein>
    <recommendedName>
        <fullName evidence="2">Peptidoglycan binding-like domain-containing protein</fullName>
    </recommendedName>
</protein>
<gene>
    <name evidence="3" type="ORF">B0T16DRAFT_408305</name>
</gene>
<dbReference type="Gene3D" id="1.10.101.10">
    <property type="entry name" value="PGBD-like superfamily/PGBD"/>
    <property type="match status" value="1"/>
</dbReference>
<dbReference type="InterPro" id="IPR036365">
    <property type="entry name" value="PGBD-like_sf"/>
</dbReference>
<keyword evidence="1" id="KW-0732">Signal</keyword>
<evidence type="ECO:0000259" key="2">
    <source>
        <dbReference type="Pfam" id="PF01471"/>
    </source>
</evidence>
<sequence>MKSFTVLTLVALTATATANPLTPRANGYCNTVKSVKGRGSDSDYKIPYPALKGGGSCIMNEGAEGEGVRSLQYSLNECYGTAPEFHLTVDGKYGPKTKKTVKEIQSWYKELKEDGIWGPKTGATLDWVGKKGSYESCVRAAV</sequence>
<dbReference type="AlphaFoldDB" id="A0AA40CRF4"/>
<dbReference type="InterPro" id="IPR002477">
    <property type="entry name" value="Peptidoglycan-bd-like"/>
</dbReference>
<dbReference type="EMBL" id="JAULSV010000003">
    <property type="protein sequence ID" value="KAK0648500.1"/>
    <property type="molecule type" value="Genomic_DNA"/>
</dbReference>
<evidence type="ECO:0000313" key="3">
    <source>
        <dbReference type="EMBL" id="KAK0648500.1"/>
    </source>
</evidence>
<organism evidence="3 4">
    <name type="scientific">Cercophora newfieldiana</name>
    <dbReference type="NCBI Taxonomy" id="92897"/>
    <lineage>
        <taxon>Eukaryota</taxon>
        <taxon>Fungi</taxon>
        <taxon>Dikarya</taxon>
        <taxon>Ascomycota</taxon>
        <taxon>Pezizomycotina</taxon>
        <taxon>Sordariomycetes</taxon>
        <taxon>Sordariomycetidae</taxon>
        <taxon>Sordariales</taxon>
        <taxon>Lasiosphaeriaceae</taxon>
        <taxon>Cercophora</taxon>
    </lineage>
</organism>
<dbReference type="SUPFAM" id="SSF47090">
    <property type="entry name" value="PGBD-like"/>
    <property type="match status" value="1"/>
</dbReference>
<keyword evidence="4" id="KW-1185">Reference proteome</keyword>
<name>A0AA40CRF4_9PEZI</name>
<feature type="signal peptide" evidence="1">
    <location>
        <begin position="1"/>
        <end position="18"/>
    </location>
</feature>
<dbReference type="InterPro" id="IPR036366">
    <property type="entry name" value="PGBDSf"/>
</dbReference>
<reference evidence="3" key="1">
    <citation type="submission" date="2023-06" db="EMBL/GenBank/DDBJ databases">
        <title>Genome-scale phylogeny and comparative genomics of the fungal order Sordariales.</title>
        <authorList>
            <consortium name="Lawrence Berkeley National Laboratory"/>
            <person name="Hensen N."/>
            <person name="Bonometti L."/>
            <person name="Westerberg I."/>
            <person name="Brannstrom I.O."/>
            <person name="Guillou S."/>
            <person name="Cros-Aarteil S."/>
            <person name="Calhoun S."/>
            <person name="Haridas S."/>
            <person name="Kuo A."/>
            <person name="Mondo S."/>
            <person name="Pangilinan J."/>
            <person name="Riley R."/>
            <person name="Labutti K."/>
            <person name="Andreopoulos B."/>
            <person name="Lipzen A."/>
            <person name="Chen C."/>
            <person name="Yanf M."/>
            <person name="Daum C."/>
            <person name="Ng V."/>
            <person name="Clum A."/>
            <person name="Steindorff A."/>
            <person name="Ohm R."/>
            <person name="Martin F."/>
            <person name="Silar P."/>
            <person name="Natvig D."/>
            <person name="Lalanne C."/>
            <person name="Gautier V."/>
            <person name="Ament-Velasquez S.L."/>
            <person name="Kruys A."/>
            <person name="Hutchinson M.I."/>
            <person name="Powell A.J."/>
            <person name="Barry K."/>
            <person name="Miller A.N."/>
            <person name="Grigoriev I.V."/>
            <person name="Debuchy R."/>
            <person name="Gladieux P."/>
            <person name="Thoren M.H."/>
            <person name="Johannesson H."/>
        </authorList>
    </citation>
    <scope>NUCLEOTIDE SEQUENCE</scope>
    <source>
        <strain evidence="3">SMH2532-1</strain>
    </source>
</reference>
<proteinExistence type="predicted"/>
<feature type="chain" id="PRO_5041249480" description="Peptidoglycan binding-like domain-containing protein" evidence="1">
    <location>
        <begin position="19"/>
        <end position="142"/>
    </location>
</feature>